<dbReference type="AlphaFoldDB" id="A0A251YG90"/>
<dbReference type="EMBL" id="MDJY01000037">
    <property type="protein sequence ID" value="OUE23255.1"/>
    <property type="molecule type" value="Genomic_DNA"/>
</dbReference>
<reference evidence="3 4" key="1">
    <citation type="submission" date="2016-08" db="EMBL/GenBank/DDBJ databases">
        <title>Genome sequence of Clavibacter michiganensis spp strain CFBP8017.</title>
        <authorList>
            <person name="Thapa S.P."/>
            <person name="Coaker G."/>
            <person name="Jacques M.-A."/>
        </authorList>
    </citation>
    <scope>NUCLEOTIDE SEQUENCE [LARGE SCALE GENOMIC DNA]</scope>
    <source>
        <strain evidence="3">CFBP8017</strain>
    </source>
</reference>
<feature type="compositionally biased region" description="Low complexity" evidence="1">
    <location>
        <begin position="41"/>
        <end position="50"/>
    </location>
</feature>
<evidence type="ECO:0000256" key="1">
    <source>
        <dbReference type="SAM" id="MobiDB-lite"/>
    </source>
</evidence>
<dbReference type="PANTHER" id="PTHR33303">
    <property type="entry name" value="CYTOPLASMIC PROTEIN-RELATED"/>
    <property type="match status" value="1"/>
</dbReference>
<dbReference type="Proteomes" id="UP000195011">
    <property type="component" value="Unassembled WGS sequence"/>
</dbReference>
<feature type="domain" description="CoA-binding" evidence="2">
    <location>
        <begin position="111"/>
        <end position="204"/>
    </location>
</feature>
<dbReference type="InterPro" id="IPR036291">
    <property type="entry name" value="NAD(P)-bd_dom_sf"/>
</dbReference>
<evidence type="ECO:0000313" key="3">
    <source>
        <dbReference type="EMBL" id="OUE23255.1"/>
    </source>
</evidence>
<accession>A0A251YG90</accession>
<feature type="compositionally biased region" description="Low complexity" evidence="1">
    <location>
        <begin position="21"/>
        <end position="30"/>
    </location>
</feature>
<gene>
    <name evidence="3" type="ORF">BFL36_07750</name>
</gene>
<dbReference type="PANTHER" id="PTHR33303:SF2">
    <property type="entry name" value="COA-BINDING DOMAIN-CONTAINING PROTEIN"/>
    <property type="match status" value="1"/>
</dbReference>
<dbReference type="SMART" id="SM00881">
    <property type="entry name" value="CoA_binding"/>
    <property type="match status" value="1"/>
</dbReference>
<dbReference type="Gene3D" id="3.40.50.720">
    <property type="entry name" value="NAD(P)-binding Rossmann-like Domain"/>
    <property type="match status" value="1"/>
</dbReference>
<protein>
    <recommendedName>
        <fullName evidence="2">CoA-binding domain-containing protein</fullName>
    </recommendedName>
</protein>
<evidence type="ECO:0000259" key="2">
    <source>
        <dbReference type="SMART" id="SM00881"/>
    </source>
</evidence>
<proteinExistence type="predicted"/>
<organism evidence="3 4">
    <name type="scientific">Clavibacter michiganensis</name>
    <dbReference type="NCBI Taxonomy" id="28447"/>
    <lineage>
        <taxon>Bacteria</taxon>
        <taxon>Bacillati</taxon>
        <taxon>Actinomycetota</taxon>
        <taxon>Actinomycetes</taxon>
        <taxon>Micrococcales</taxon>
        <taxon>Microbacteriaceae</taxon>
        <taxon>Clavibacter</taxon>
    </lineage>
</organism>
<dbReference type="Pfam" id="PF13380">
    <property type="entry name" value="CoA_binding_2"/>
    <property type="match status" value="1"/>
</dbReference>
<name>A0A251YG90_9MICO</name>
<sequence>MSFDTGGVPPEKTGSTPHPSADAADLAPLDPTEEAADRAAGDAAEAQAGTEHADASAPLEPVRDPDADGTQTTQLQNGLTCAIPRSSQLAALLRSERTWTGPSAKERQAILRRAKSVAIVGASPNPARSSYFVGTYLQQSSDYRVYFVNPNATEILGEKAYPDLTSLPEVPDIVDVFRKASDIPSVVDDVVAVGAPVIWVQLGIWNQEAAEDAEARGLTVVMDRCIKVEHARFHGGLHLLGFDTGVISSRKAGG</sequence>
<feature type="region of interest" description="Disordered" evidence="1">
    <location>
        <begin position="1"/>
        <end position="73"/>
    </location>
</feature>
<dbReference type="InterPro" id="IPR003781">
    <property type="entry name" value="CoA-bd"/>
</dbReference>
<comment type="caution">
    <text evidence="3">The sequence shown here is derived from an EMBL/GenBank/DDBJ whole genome shotgun (WGS) entry which is preliminary data.</text>
</comment>
<evidence type="ECO:0000313" key="4">
    <source>
        <dbReference type="Proteomes" id="UP000195011"/>
    </source>
</evidence>
<dbReference type="SUPFAM" id="SSF51735">
    <property type="entry name" value="NAD(P)-binding Rossmann-fold domains"/>
    <property type="match status" value="1"/>
</dbReference>